<feature type="compositionally biased region" description="Polar residues" evidence="3">
    <location>
        <begin position="567"/>
        <end position="581"/>
    </location>
</feature>
<dbReference type="VEuPathDB" id="FungiDB:P175DRAFT_0535844"/>
<name>A0A2T5LMK7_9EURO</name>
<feature type="region of interest" description="Disordered" evidence="3">
    <location>
        <begin position="302"/>
        <end position="492"/>
    </location>
</feature>
<feature type="region of interest" description="Disordered" evidence="3">
    <location>
        <begin position="714"/>
        <end position="766"/>
    </location>
</feature>
<dbReference type="PANTHER" id="PTHR15427">
    <property type="entry name" value="EMILIN ELASTIN MICROFIBRIL INTERFACE-LOCATED PROTEIN ELASTIN MICROFIBRIL INTERFACER"/>
    <property type="match status" value="1"/>
</dbReference>
<comment type="subcellular location">
    <subcellularLocation>
        <location evidence="1">Secreted</location>
    </subcellularLocation>
</comment>
<feature type="compositionally biased region" description="Polar residues" evidence="3">
    <location>
        <begin position="656"/>
        <end position="666"/>
    </location>
</feature>
<evidence type="ECO:0000256" key="1">
    <source>
        <dbReference type="ARBA" id="ARBA00004613"/>
    </source>
</evidence>
<feature type="compositionally biased region" description="Low complexity" evidence="3">
    <location>
        <begin position="714"/>
        <end position="725"/>
    </location>
</feature>
<feature type="compositionally biased region" description="Pro residues" evidence="3">
    <location>
        <begin position="209"/>
        <end position="218"/>
    </location>
</feature>
<keyword evidence="2" id="KW-0964">Secreted</keyword>
<accession>A0A2T5LMK7</accession>
<feature type="compositionally biased region" description="Low complexity" evidence="3">
    <location>
        <begin position="302"/>
        <end position="323"/>
    </location>
</feature>
<protein>
    <submittedName>
        <fullName evidence="4">Uncharacterized protein</fullName>
    </submittedName>
</protein>
<comment type="caution">
    <text evidence="4">The sequence shown here is derived from an EMBL/GenBank/DDBJ whole genome shotgun (WGS) entry which is preliminary data.</text>
</comment>
<dbReference type="Gene3D" id="1.20.5.320">
    <property type="entry name" value="6-Phosphogluconate Dehydrogenase, domain 3"/>
    <property type="match status" value="1"/>
</dbReference>
<dbReference type="GeneID" id="63817148"/>
<dbReference type="InterPro" id="IPR050392">
    <property type="entry name" value="Collagen/C1q_domain"/>
</dbReference>
<dbReference type="PANTHER" id="PTHR15427:SF33">
    <property type="entry name" value="COLLAGEN IV NC1 DOMAIN-CONTAINING PROTEIN"/>
    <property type="match status" value="1"/>
</dbReference>
<feature type="compositionally biased region" description="Low complexity" evidence="3">
    <location>
        <begin position="406"/>
        <end position="422"/>
    </location>
</feature>
<evidence type="ECO:0000313" key="5">
    <source>
        <dbReference type="Proteomes" id="UP000244073"/>
    </source>
</evidence>
<dbReference type="Proteomes" id="UP000244073">
    <property type="component" value="Unassembled WGS sequence"/>
</dbReference>
<reference evidence="4 5" key="1">
    <citation type="journal article" date="2018" name="Proc. Natl. Acad. Sci. U.S.A.">
        <title>Linking secondary metabolites to gene clusters through genome sequencing of six diverse Aspergillus species.</title>
        <authorList>
            <person name="Kaerboelling I."/>
            <person name="Vesth T.C."/>
            <person name="Frisvad J.C."/>
            <person name="Nybo J.L."/>
            <person name="Theobald S."/>
            <person name="Kuo A."/>
            <person name="Bowyer P."/>
            <person name="Matsuda Y."/>
            <person name="Mondo S."/>
            <person name="Lyhne E.K."/>
            <person name="Kogle M.E."/>
            <person name="Clum A."/>
            <person name="Lipzen A."/>
            <person name="Salamov A."/>
            <person name="Ngan C.Y."/>
            <person name="Daum C."/>
            <person name="Chiniquy J."/>
            <person name="Barry K."/>
            <person name="LaButti K."/>
            <person name="Haridas S."/>
            <person name="Simmons B.A."/>
            <person name="Magnuson J.K."/>
            <person name="Mortensen U.H."/>
            <person name="Larsen T.O."/>
            <person name="Grigoriev I.V."/>
            <person name="Baker S.E."/>
            <person name="Andersen M.R."/>
        </authorList>
    </citation>
    <scope>NUCLEOTIDE SEQUENCE [LARGE SCALE GENOMIC DNA]</scope>
    <source>
        <strain evidence="4 5">IBT 24754</strain>
    </source>
</reference>
<evidence type="ECO:0000313" key="4">
    <source>
        <dbReference type="EMBL" id="PTU17511.1"/>
    </source>
</evidence>
<feature type="compositionally biased region" description="Low complexity" evidence="3">
    <location>
        <begin position="1033"/>
        <end position="1044"/>
    </location>
</feature>
<dbReference type="EMBL" id="MSFN02000010">
    <property type="protein sequence ID" value="PTU17511.1"/>
    <property type="molecule type" value="Genomic_DNA"/>
</dbReference>
<dbReference type="RefSeq" id="XP_040748903.1">
    <property type="nucleotide sequence ID" value="XM_040900266.1"/>
</dbReference>
<feature type="compositionally biased region" description="Basic and acidic residues" evidence="3">
    <location>
        <begin position="1178"/>
        <end position="1201"/>
    </location>
</feature>
<feature type="compositionally biased region" description="Polar residues" evidence="3">
    <location>
        <begin position="943"/>
        <end position="952"/>
    </location>
</feature>
<proteinExistence type="predicted"/>
<dbReference type="AlphaFoldDB" id="A0A2T5LMK7"/>
<feature type="compositionally biased region" description="Low complexity" evidence="3">
    <location>
        <begin position="861"/>
        <end position="870"/>
    </location>
</feature>
<feature type="compositionally biased region" description="Polar residues" evidence="3">
    <location>
        <begin position="516"/>
        <end position="537"/>
    </location>
</feature>
<feature type="compositionally biased region" description="Low complexity" evidence="3">
    <location>
        <begin position="538"/>
        <end position="555"/>
    </location>
</feature>
<feature type="region of interest" description="Disordered" evidence="3">
    <location>
        <begin position="514"/>
        <end position="581"/>
    </location>
</feature>
<gene>
    <name evidence="4" type="ORF">P175DRAFT_0535844</name>
</gene>
<feature type="compositionally biased region" description="Polar residues" evidence="3">
    <location>
        <begin position="332"/>
        <end position="344"/>
    </location>
</feature>
<feature type="compositionally biased region" description="Low complexity" evidence="3">
    <location>
        <begin position="1145"/>
        <end position="1177"/>
    </location>
</feature>
<feature type="compositionally biased region" description="Polar residues" evidence="3">
    <location>
        <begin position="597"/>
        <end position="620"/>
    </location>
</feature>
<feature type="compositionally biased region" description="Low complexity" evidence="3">
    <location>
        <begin position="642"/>
        <end position="655"/>
    </location>
</feature>
<feature type="compositionally biased region" description="Polar residues" evidence="3">
    <location>
        <begin position="969"/>
        <end position="985"/>
    </location>
</feature>
<organism evidence="4 5">
    <name type="scientific">Aspergillus ochraceoroseus IBT 24754</name>
    <dbReference type="NCBI Taxonomy" id="1392256"/>
    <lineage>
        <taxon>Eukaryota</taxon>
        <taxon>Fungi</taxon>
        <taxon>Dikarya</taxon>
        <taxon>Ascomycota</taxon>
        <taxon>Pezizomycotina</taxon>
        <taxon>Eurotiomycetes</taxon>
        <taxon>Eurotiomycetidae</taxon>
        <taxon>Eurotiales</taxon>
        <taxon>Aspergillaceae</taxon>
        <taxon>Aspergillus</taxon>
        <taxon>Aspergillus subgen. Nidulantes</taxon>
    </lineage>
</organism>
<feature type="compositionally biased region" description="Pro residues" evidence="3">
    <location>
        <begin position="1134"/>
        <end position="1144"/>
    </location>
</feature>
<feature type="region of interest" description="Disordered" evidence="3">
    <location>
        <begin position="1111"/>
        <end position="1201"/>
    </location>
</feature>
<dbReference type="OrthoDB" id="4185910at2759"/>
<feature type="region of interest" description="Disordered" evidence="3">
    <location>
        <begin position="858"/>
        <end position="883"/>
    </location>
</feature>
<feature type="compositionally biased region" description="Pro residues" evidence="3">
    <location>
        <begin position="1079"/>
        <end position="1089"/>
    </location>
</feature>
<feature type="region of interest" description="Disordered" evidence="3">
    <location>
        <begin position="596"/>
        <end position="695"/>
    </location>
</feature>
<sequence length="1201" mass="128360">MWQPFPKFYIVRPDSRPVPLIPLDELPDWLQVGPWDWNDLSCYRGMALVNYYPMCREGEYDIICYHCLATVDSMLNRRISETPSELCTSALVPASEKGDKRYSNLSCLSAKDNLSPLKWSSNQSLQPLEQPPFYTTLQHPFIGMCFVSYLFHGSDNCNDNHSDGDYGLQEFNLSDIDDVDNSDHQMNGQCPRGERGPEGPQGPQGVPGPRGPSGPPGLPWYADPPEGELFEEDGDHEHVNRTPLLRRIELPQPVQDLMGMIRELPGGNNFDHNIAQNLVLQIYAESYIRGLLDRHNNFTYVQNQNQRDPPNQENPQNPANRPATEQEPENQAAGQGPSQANPNPEHNDDLLGPLNPPSEGSGSSGSSGSTVNPNTTQNTQSLPSGNPGGSGSSGDPGISQNTSILEPPQDQQNEGQQGQRNPPNSPGLQGPRGHKGPPGPRGPQGPAGPQGQRGRRGQAPPPGIEPFYLTGFHPRRGDQESTENGNNLFMWTARRRQEEPVAARLTTPVVGASFANPASSHGSRLSNPGGSILRTSFDNSRSSNLLHSSSSSDSSGGVILRAGAESPRSSNPLGSSGSFGPLNSLNSGGSILGASVANPNATGSERAQVAPSSNPAQPSSRRVYPSSAAPVMSGALGVTRSNPENTNPTNTNPTTQRISASGTPTIDPSLLTIRPPGDDDAGPGPPGDIYESGIGTSTTDLNVAQQEYTALEASAVAPAAESSSPGQGSTDILNPGLNPSELGGPGSSDVGFGTGEATLPGEGPDVLDFDGEYTLEQNFRHAIRPPLAISDISDTWMPGTQVPIDQTEVGISMPSTIFDPFTNSLFQAPIWNTQVGGAQVGGAGGAILLQTGQQETFPSEPVLLPPSTSALPPPVPAGLPFSQLVTQPAPVPQQRFPQGIPEQLPRQNLLDQPEVQQRLPLPPSVFPEVQSQPTLQPVMAQDAPTQSFQAEQGPSERAPTQPAMARDAPTQSFQAEQGPSEQAPTQPAMARDAPTQSFQAEQGPSERAPTQPAMARDAPTQSFQAEQGPSERAPTQPAIAPQAPVRDIPRPEPLSLFPPHPSVVAALSRTAGIPDFAEEPPPIQPPPPGQWRHDENKDSWQIIAEIFAQDRESIPAVHFDDQQREQQAGQVQSTPPPVPPPVPQPRHQAQAPQAVQVPRLFQTQQGGQELQEQGFGEIHAEEAPSHEQAAQRRDKGKAPRR</sequence>
<evidence type="ECO:0000256" key="3">
    <source>
        <dbReference type="SAM" id="MobiDB-lite"/>
    </source>
</evidence>
<feature type="compositionally biased region" description="Basic and acidic residues" evidence="3">
    <location>
        <begin position="1111"/>
        <end position="1124"/>
    </location>
</feature>
<feature type="compositionally biased region" description="Low complexity" evidence="3">
    <location>
        <begin position="358"/>
        <end position="369"/>
    </location>
</feature>
<feature type="region of interest" description="Disordered" evidence="3">
    <location>
        <begin position="1074"/>
        <end position="1094"/>
    </location>
</feature>
<feature type="region of interest" description="Disordered" evidence="3">
    <location>
        <begin position="941"/>
        <end position="1059"/>
    </location>
</feature>
<feature type="compositionally biased region" description="Polar residues" evidence="3">
    <location>
        <begin position="370"/>
        <end position="380"/>
    </location>
</feature>
<feature type="region of interest" description="Disordered" evidence="3">
    <location>
        <begin position="176"/>
        <end position="233"/>
    </location>
</feature>
<evidence type="ECO:0000256" key="2">
    <source>
        <dbReference type="ARBA" id="ARBA00022525"/>
    </source>
</evidence>